<evidence type="ECO:0000313" key="5">
    <source>
        <dbReference type="EMBL" id="SUU83158.1"/>
    </source>
</evidence>
<name>A0A380W2F7_AFIFE</name>
<dbReference type="Pfam" id="PF08241">
    <property type="entry name" value="Methyltransf_11"/>
    <property type="match status" value="1"/>
</dbReference>
<accession>A0A380W2F7</accession>
<comment type="similarity">
    <text evidence="1">Belongs to the methyltransferase superfamily.</text>
</comment>
<evidence type="ECO:0000259" key="4">
    <source>
        <dbReference type="Pfam" id="PF08241"/>
    </source>
</evidence>
<dbReference type="InterPro" id="IPR051052">
    <property type="entry name" value="Diverse_substrate_MTase"/>
</dbReference>
<gene>
    <name evidence="5" type="primary">ubiE_2</name>
    <name evidence="5" type="ORF">NCTC12722_00320</name>
</gene>
<evidence type="ECO:0000256" key="1">
    <source>
        <dbReference type="ARBA" id="ARBA00008361"/>
    </source>
</evidence>
<sequence length="261" mass="28637">MNDVAGQIHHAAAKGYTAKAETYARGRPDYPTEIVDWLSQYLNIEAGKTAVDLGAGTGKFTRYLVKTGARVIAVEPVRQMREQLAKLLPEIDVLEGTATAIPLPDNSVDALTCAQSFHWFATKASLTEIHRVLKPWGKLALVWNRRDESVPWVAQLRDLIAPYEGDTPRFTSKTLSSVFPFDGFGPLHANRFPHPGHTGSPEDVIVDRFRSTSFIAALPPDEEAKVVAAIRALIASTPELAGKDIVTVPYDTVVYWADKTG</sequence>
<dbReference type="Gene3D" id="3.40.50.150">
    <property type="entry name" value="Vaccinia Virus protein VP39"/>
    <property type="match status" value="1"/>
</dbReference>
<reference evidence="5 6" key="1">
    <citation type="submission" date="2018-06" db="EMBL/GenBank/DDBJ databases">
        <authorList>
            <consortium name="Pathogen Informatics"/>
            <person name="Doyle S."/>
        </authorList>
    </citation>
    <scope>NUCLEOTIDE SEQUENCE [LARGE SCALE GENOMIC DNA]</scope>
    <source>
        <strain evidence="5 6">NCTC12722</strain>
    </source>
</reference>
<feature type="domain" description="Methyltransferase type 11" evidence="4">
    <location>
        <begin position="51"/>
        <end position="140"/>
    </location>
</feature>
<dbReference type="PANTHER" id="PTHR44942:SF4">
    <property type="entry name" value="METHYLTRANSFERASE TYPE 11 DOMAIN-CONTAINING PROTEIN"/>
    <property type="match status" value="1"/>
</dbReference>
<dbReference type="InterPro" id="IPR013216">
    <property type="entry name" value="Methyltransf_11"/>
</dbReference>
<dbReference type="GO" id="GO:0008757">
    <property type="term" value="F:S-adenosylmethionine-dependent methyltransferase activity"/>
    <property type="evidence" value="ECO:0007669"/>
    <property type="project" value="InterPro"/>
</dbReference>
<protein>
    <submittedName>
        <fullName evidence="5">Ubiquinone/menaquinone biosynthesis methyltransferase ubiE</fullName>
        <ecNumber evidence="5">2.1.1.163</ecNumber>
    </submittedName>
</protein>
<dbReference type="InterPro" id="IPR029063">
    <property type="entry name" value="SAM-dependent_MTases_sf"/>
</dbReference>
<dbReference type="OrthoDB" id="9797252at2"/>
<organism evidence="5 6">
    <name type="scientific">Afipia felis</name>
    <name type="common">Cat scratch disease bacillus</name>
    <dbReference type="NCBI Taxonomy" id="1035"/>
    <lineage>
        <taxon>Bacteria</taxon>
        <taxon>Pseudomonadati</taxon>
        <taxon>Pseudomonadota</taxon>
        <taxon>Alphaproteobacteria</taxon>
        <taxon>Hyphomicrobiales</taxon>
        <taxon>Nitrobacteraceae</taxon>
        <taxon>Afipia</taxon>
    </lineage>
</organism>
<evidence type="ECO:0000256" key="3">
    <source>
        <dbReference type="ARBA" id="ARBA00022679"/>
    </source>
</evidence>
<dbReference type="PANTHER" id="PTHR44942">
    <property type="entry name" value="METHYLTRANSF_11 DOMAIN-CONTAINING PROTEIN"/>
    <property type="match status" value="1"/>
</dbReference>
<dbReference type="AlphaFoldDB" id="A0A380W2F7"/>
<dbReference type="Proteomes" id="UP000254343">
    <property type="component" value="Unassembled WGS sequence"/>
</dbReference>
<dbReference type="CDD" id="cd02440">
    <property type="entry name" value="AdoMet_MTases"/>
    <property type="match status" value="1"/>
</dbReference>
<proteinExistence type="inferred from homology"/>
<dbReference type="RefSeq" id="WP_002717939.1">
    <property type="nucleotide sequence ID" value="NZ_UFSI01000001.1"/>
</dbReference>
<dbReference type="EC" id="2.1.1.163" evidence="5"/>
<keyword evidence="5" id="KW-0830">Ubiquinone</keyword>
<dbReference type="EMBL" id="UIGB01000001">
    <property type="protein sequence ID" value="SUU83158.1"/>
    <property type="molecule type" value="Genomic_DNA"/>
</dbReference>
<keyword evidence="3 5" id="KW-0808">Transferase</keyword>
<evidence type="ECO:0000256" key="2">
    <source>
        <dbReference type="ARBA" id="ARBA00022603"/>
    </source>
</evidence>
<evidence type="ECO:0000313" key="6">
    <source>
        <dbReference type="Proteomes" id="UP000254343"/>
    </source>
</evidence>
<dbReference type="GO" id="GO:0032259">
    <property type="term" value="P:methylation"/>
    <property type="evidence" value="ECO:0007669"/>
    <property type="project" value="UniProtKB-KW"/>
</dbReference>
<dbReference type="SUPFAM" id="SSF53335">
    <property type="entry name" value="S-adenosyl-L-methionine-dependent methyltransferases"/>
    <property type="match status" value="1"/>
</dbReference>
<keyword evidence="2 5" id="KW-0489">Methyltransferase</keyword>
<dbReference type="GO" id="GO:0043770">
    <property type="term" value="F:demethylmenaquinone methyltransferase activity"/>
    <property type="evidence" value="ECO:0007669"/>
    <property type="project" value="UniProtKB-EC"/>
</dbReference>